<keyword evidence="2" id="KW-1185">Reference proteome</keyword>
<sequence length="277" mass="31273">MDDDVIAGLLLTIIPFMLIVWYCIVIRAIWKSISKSGSFILIFSQSLADILILLQFFMLGLELFAGHPFIPMEYEEWYSIFLIGCWMPMTAHYAVIAANRFSAMTLPKMYDVLWSSKKCIVASLICWFLGNAYNFGIRLVGIPKSAYAVHMESSYGFRPRNVTSLVTSVLPTTYLAIYITTAIIVVACYGAAVILIRSKMKSHRSQAERVESRLTVICLLNTVPFLALVIVSASQKIDTKWKQLAYSFGMIFNCSIQAILIPLYGSVVRQHLFTRSK</sequence>
<feature type="transmembrane region" description="Helical" evidence="1">
    <location>
        <begin position="175"/>
        <end position="196"/>
    </location>
</feature>
<dbReference type="AlphaFoldDB" id="A0A914W2C8"/>
<dbReference type="Pfam" id="PF10323">
    <property type="entry name" value="7TM_GPCR_Srv"/>
    <property type="match status" value="1"/>
</dbReference>
<feature type="transmembrane region" description="Helical" evidence="1">
    <location>
        <begin position="37"/>
        <end position="57"/>
    </location>
</feature>
<dbReference type="Gene3D" id="1.20.1070.10">
    <property type="entry name" value="Rhodopsin 7-helix transmembrane proteins"/>
    <property type="match status" value="1"/>
</dbReference>
<keyword evidence="1" id="KW-1133">Transmembrane helix</keyword>
<keyword evidence="1" id="KW-0812">Transmembrane</keyword>
<evidence type="ECO:0000313" key="3">
    <source>
        <dbReference type="WBParaSite" id="PSAMB.scaffold3079size19743.g20221.t1"/>
    </source>
</evidence>
<evidence type="ECO:0000256" key="1">
    <source>
        <dbReference type="SAM" id="Phobius"/>
    </source>
</evidence>
<reference evidence="3" key="1">
    <citation type="submission" date="2022-11" db="UniProtKB">
        <authorList>
            <consortium name="WormBaseParasite"/>
        </authorList>
    </citation>
    <scope>IDENTIFICATION</scope>
</reference>
<feature type="transmembrane region" description="Helical" evidence="1">
    <location>
        <begin position="6"/>
        <end position="30"/>
    </location>
</feature>
<dbReference type="Proteomes" id="UP000887566">
    <property type="component" value="Unplaced"/>
</dbReference>
<dbReference type="SUPFAM" id="SSF81321">
    <property type="entry name" value="Family A G protein-coupled receptor-like"/>
    <property type="match status" value="1"/>
</dbReference>
<dbReference type="WBParaSite" id="PSAMB.scaffold3079size19743.g20221.t1">
    <property type="protein sequence ID" value="PSAMB.scaffold3079size19743.g20221.t1"/>
    <property type="gene ID" value="PSAMB.scaffold3079size19743.g20221"/>
</dbReference>
<dbReference type="InterPro" id="IPR019426">
    <property type="entry name" value="7TM_GPCR_serpentine_rcpt_Srv"/>
</dbReference>
<protein>
    <submittedName>
        <fullName evidence="3">G-protein coupled receptors family 1 profile domain-containing protein</fullName>
    </submittedName>
</protein>
<organism evidence="2 3">
    <name type="scientific">Plectus sambesii</name>
    <dbReference type="NCBI Taxonomy" id="2011161"/>
    <lineage>
        <taxon>Eukaryota</taxon>
        <taxon>Metazoa</taxon>
        <taxon>Ecdysozoa</taxon>
        <taxon>Nematoda</taxon>
        <taxon>Chromadorea</taxon>
        <taxon>Plectida</taxon>
        <taxon>Plectina</taxon>
        <taxon>Plectoidea</taxon>
        <taxon>Plectidae</taxon>
        <taxon>Plectus</taxon>
    </lineage>
</organism>
<proteinExistence type="predicted"/>
<accession>A0A914W2C8</accession>
<name>A0A914W2C8_9BILA</name>
<feature type="transmembrane region" description="Helical" evidence="1">
    <location>
        <begin position="119"/>
        <end position="137"/>
    </location>
</feature>
<feature type="transmembrane region" description="Helical" evidence="1">
    <location>
        <begin position="245"/>
        <end position="267"/>
    </location>
</feature>
<keyword evidence="1" id="KW-0472">Membrane</keyword>
<feature type="transmembrane region" description="Helical" evidence="1">
    <location>
        <begin position="216"/>
        <end position="233"/>
    </location>
</feature>
<evidence type="ECO:0000313" key="2">
    <source>
        <dbReference type="Proteomes" id="UP000887566"/>
    </source>
</evidence>
<feature type="transmembrane region" description="Helical" evidence="1">
    <location>
        <begin position="77"/>
        <end position="98"/>
    </location>
</feature>